<keyword evidence="11" id="KW-1185">Reference proteome</keyword>
<comment type="subcellular location">
    <subcellularLocation>
        <location evidence="1">Membrane</location>
        <topology evidence="1">Multi-pass membrane protein</topology>
    </subcellularLocation>
</comment>
<feature type="transmembrane region" description="Helical" evidence="9">
    <location>
        <begin position="179"/>
        <end position="198"/>
    </location>
</feature>
<protein>
    <submittedName>
        <fullName evidence="10">1,4-dihydroxy-2-naphthoate octaprenyltransferase/chlorophyll synthase</fullName>
    </submittedName>
</protein>
<dbReference type="Pfam" id="PF01040">
    <property type="entry name" value="UbiA"/>
    <property type="match status" value="1"/>
</dbReference>
<evidence type="ECO:0000256" key="4">
    <source>
        <dbReference type="ARBA" id="ARBA00022475"/>
    </source>
</evidence>
<dbReference type="PANTHER" id="PTHR13929:SF0">
    <property type="entry name" value="UBIA PRENYLTRANSFERASE DOMAIN-CONTAINING PROTEIN 1"/>
    <property type="match status" value="1"/>
</dbReference>
<dbReference type="OrthoDB" id="9767568at2"/>
<dbReference type="AlphaFoldDB" id="A0A1H7URZ6"/>
<dbReference type="GO" id="GO:0042371">
    <property type="term" value="P:vitamin K biosynthetic process"/>
    <property type="evidence" value="ECO:0007669"/>
    <property type="project" value="TreeGrafter"/>
</dbReference>
<dbReference type="Proteomes" id="UP000182719">
    <property type="component" value="Unassembled WGS sequence"/>
</dbReference>
<evidence type="ECO:0000313" key="11">
    <source>
        <dbReference type="Proteomes" id="UP000182719"/>
    </source>
</evidence>
<evidence type="ECO:0000256" key="7">
    <source>
        <dbReference type="ARBA" id="ARBA00022989"/>
    </source>
</evidence>
<feature type="transmembrane region" description="Helical" evidence="9">
    <location>
        <begin position="120"/>
        <end position="138"/>
    </location>
</feature>
<feature type="transmembrane region" description="Helical" evidence="9">
    <location>
        <begin position="93"/>
        <end position="114"/>
    </location>
</feature>
<evidence type="ECO:0000256" key="1">
    <source>
        <dbReference type="ARBA" id="ARBA00004141"/>
    </source>
</evidence>
<keyword evidence="4" id="KW-1003">Cell membrane</keyword>
<evidence type="ECO:0000256" key="5">
    <source>
        <dbReference type="ARBA" id="ARBA00022679"/>
    </source>
</evidence>
<feature type="transmembrane region" description="Helical" evidence="9">
    <location>
        <begin position="41"/>
        <end position="63"/>
    </location>
</feature>
<gene>
    <name evidence="10" type="ORF">SAMN05444354_110165</name>
</gene>
<evidence type="ECO:0000256" key="9">
    <source>
        <dbReference type="SAM" id="Phobius"/>
    </source>
</evidence>
<proteinExistence type="predicted"/>
<dbReference type="RefSeq" id="WP_075008127.1">
    <property type="nucleotide sequence ID" value="NZ_FOAP01000010.1"/>
</dbReference>
<organism evidence="10 11">
    <name type="scientific">Stigmatella aurantiaca</name>
    <dbReference type="NCBI Taxonomy" id="41"/>
    <lineage>
        <taxon>Bacteria</taxon>
        <taxon>Pseudomonadati</taxon>
        <taxon>Myxococcota</taxon>
        <taxon>Myxococcia</taxon>
        <taxon>Myxococcales</taxon>
        <taxon>Cystobacterineae</taxon>
        <taxon>Archangiaceae</taxon>
        <taxon>Stigmatella</taxon>
    </lineage>
</organism>
<dbReference type="GO" id="GO:0016020">
    <property type="term" value="C:membrane"/>
    <property type="evidence" value="ECO:0007669"/>
    <property type="project" value="UniProtKB-SubCell"/>
</dbReference>
<name>A0A1H7URZ6_STIAU</name>
<keyword evidence="3" id="KW-0474">Menaquinone biosynthesis</keyword>
<keyword evidence="7 9" id="KW-1133">Transmembrane helix</keyword>
<dbReference type="GO" id="GO:0009234">
    <property type="term" value="P:menaquinone biosynthetic process"/>
    <property type="evidence" value="ECO:0007669"/>
    <property type="project" value="UniProtKB-UniPathway"/>
</dbReference>
<dbReference type="InterPro" id="IPR026046">
    <property type="entry name" value="UBIAD1"/>
</dbReference>
<accession>A0A1H7URZ6</accession>
<sequence length="311" mass="32559">MSPLRRWVYALKPASWPKVFVPALLGQALGAASTGRVSVGALAFGLLWMIADVAFVVLLNDWGDREVDALKRRMFPRGCSPKTIPDGILPARAVLAAGLGAGAVALLLAAVAGRLLERPALLPLAALGLFVFAAYTLPPLRLNYRGGGELLEMVGVGGVLPVLHAYAQGGVWLPLELKLVMPGLLALCLASALASGLSDEESDRAGGKRTFTTLLGNTVSRRASEVLLVLGALLWLGAAGWARGALLQGSLVLGALLTLFFAARVWSKSPSAVTNAFGAQSAYKLELHRAIWWGSTLLSILVLAVGLGAQR</sequence>
<dbReference type="GO" id="GO:0004659">
    <property type="term" value="F:prenyltransferase activity"/>
    <property type="evidence" value="ECO:0007669"/>
    <property type="project" value="InterPro"/>
</dbReference>
<evidence type="ECO:0000256" key="2">
    <source>
        <dbReference type="ARBA" id="ARBA00004863"/>
    </source>
</evidence>
<dbReference type="PANTHER" id="PTHR13929">
    <property type="entry name" value="1,4-DIHYDROXY-2-NAPHTHOATE OCTAPRENYLTRANSFERASE"/>
    <property type="match status" value="1"/>
</dbReference>
<dbReference type="EMBL" id="FOAP01000010">
    <property type="protein sequence ID" value="SEL99539.1"/>
    <property type="molecule type" value="Genomic_DNA"/>
</dbReference>
<feature type="transmembrane region" description="Helical" evidence="9">
    <location>
        <begin position="245"/>
        <end position="263"/>
    </location>
</feature>
<keyword evidence="5 10" id="KW-0808">Transferase</keyword>
<dbReference type="Gene3D" id="1.10.357.140">
    <property type="entry name" value="UbiA prenyltransferase"/>
    <property type="match status" value="1"/>
</dbReference>
<evidence type="ECO:0000313" key="10">
    <source>
        <dbReference type="EMBL" id="SEL99539.1"/>
    </source>
</evidence>
<comment type="pathway">
    <text evidence="2">Quinol/quinone metabolism; menaquinone biosynthesis.</text>
</comment>
<dbReference type="InterPro" id="IPR044878">
    <property type="entry name" value="UbiA_sf"/>
</dbReference>
<reference evidence="11" key="1">
    <citation type="submission" date="2016-10" db="EMBL/GenBank/DDBJ databases">
        <authorList>
            <person name="Varghese N."/>
            <person name="Submissions S."/>
        </authorList>
    </citation>
    <scope>NUCLEOTIDE SEQUENCE [LARGE SCALE GENOMIC DNA]</scope>
    <source>
        <strain evidence="11">DSM 17044</strain>
    </source>
</reference>
<evidence type="ECO:0000256" key="6">
    <source>
        <dbReference type="ARBA" id="ARBA00022692"/>
    </source>
</evidence>
<evidence type="ECO:0000256" key="3">
    <source>
        <dbReference type="ARBA" id="ARBA00022428"/>
    </source>
</evidence>
<dbReference type="UniPathway" id="UPA00079"/>
<keyword evidence="6 9" id="KW-0812">Transmembrane</keyword>
<feature type="transmembrane region" description="Helical" evidence="9">
    <location>
        <begin position="219"/>
        <end position="239"/>
    </location>
</feature>
<evidence type="ECO:0000256" key="8">
    <source>
        <dbReference type="ARBA" id="ARBA00023136"/>
    </source>
</evidence>
<dbReference type="InterPro" id="IPR000537">
    <property type="entry name" value="UbiA_prenyltransferase"/>
</dbReference>
<feature type="transmembrane region" description="Helical" evidence="9">
    <location>
        <begin position="290"/>
        <end position="309"/>
    </location>
</feature>
<keyword evidence="8 9" id="KW-0472">Membrane</keyword>